<feature type="region of interest" description="Disordered" evidence="13">
    <location>
        <begin position="150"/>
        <end position="202"/>
    </location>
</feature>
<sequence length="780" mass="85184">SGVGESVSSPRSSISCSPPPEGQDELFLEDPEQPPSPPQLAPDPCPPPRCGIPRPTRHHHQQATGSHAASAQCVTPTLQQCMAPNDRSGVRVGRKATAADHVDQVMGGVGIVMGPQPDHTPHKDRPPDIIVPPTTPQASTQGIRHTRRLTPEDRRARRVHPAVALSRKRSGTDDAVSLPLTPPERRTKLPRGSPPPPTNGVKRLSEHLNGVVTETTAVLLDRLNAMSPSTRGRAQEVVAPTNGVSKDLQQLNGVTHLSPGKNGINCLNGITTRVNGQRVNGVTRLNGVSPPQRPERVNGVVRRLSVGDFNGHKPQQDLGYHTNNNQHHPPPEDVFHPKPLLSATPVAASLPHQPTTPLEAPTPPLTATPPTSTLPLIPTNLREKDSLTDVDAVTIGITPPPPPVIGREFSGAKPVLIQQLQQQRQQPPQPQQQLQQQQQQQQLQHPKQSNALSGWLSRQSSSCGSTNGISLSSTSGFSSGCTSSAPSSRPPTPVQKVRFPAPKKKETADICRWNNCNATMDPAVSLLEHIQAVHVEGQLSAENFRCLWVGCKVYDKASCSVSWLERHVLTHGGQKPFKCIVDGCGHRFASQTALGRHVNHHFNNSSTTPSPRPQPTPSPTKLIRKNGRKCRYRKKPWSADTRATKPPAPRMFDFFDASVMERIRWGLICVSEAQSLAPTNLDGTFLLNAQVQGRRTNLDGESEVMVKWLPTGVIPDEWVPVDKFEDKRSISLEKLSPEAKQIVSSKLYPVDPTTSHKHKRKRTTTSRDYLHLEECKPLNI</sequence>
<keyword evidence="16" id="KW-1185">Reference proteome</keyword>
<comment type="caution">
    <text evidence="15">The sequence shown here is derived from an EMBL/GenBank/DDBJ whole genome shotgun (WGS) entry which is preliminary data.</text>
</comment>
<keyword evidence="4" id="KW-0677">Repeat</keyword>
<comment type="subcellular location">
    <subcellularLocation>
        <location evidence="1">Nucleus</location>
    </subcellularLocation>
</comment>
<keyword evidence="7" id="KW-0156">Chromatin regulator</keyword>
<dbReference type="GO" id="GO:0035098">
    <property type="term" value="C:ESC/E(Z) complex"/>
    <property type="evidence" value="ECO:0007669"/>
    <property type="project" value="TreeGrafter"/>
</dbReference>
<feature type="domain" description="C2H2-type" evidence="14">
    <location>
        <begin position="577"/>
        <end position="606"/>
    </location>
</feature>
<dbReference type="GO" id="GO:0006357">
    <property type="term" value="P:regulation of transcription by RNA polymerase II"/>
    <property type="evidence" value="ECO:0007669"/>
    <property type="project" value="TreeGrafter"/>
</dbReference>
<evidence type="ECO:0000256" key="8">
    <source>
        <dbReference type="ARBA" id="ARBA00023015"/>
    </source>
</evidence>
<feature type="region of interest" description="Disordered" evidence="13">
    <location>
        <begin position="599"/>
        <end position="625"/>
    </location>
</feature>
<feature type="region of interest" description="Disordered" evidence="13">
    <location>
        <begin position="419"/>
        <end position="459"/>
    </location>
</feature>
<evidence type="ECO:0000256" key="6">
    <source>
        <dbReference type="ARBA" id="ARBA00022833"/>
    </source>
</evidence>
<dbReference type="GO" id="GO:0006325">
    <property type="term" value="P:chromatin organization"/>
    <property type="evidence" value="ECO:0007669"/>
    <property type="project" value="UniProtKB-KW"/>
</dbReference>
<feature type="compositionally biased region" description="Pro residues" evidence="13">
    <location>
        <begin position="33"/>
        <end position="50"/>
    </location>
</feature>
<dbReference type="InterPro" id="IPR036236">
    <property type="entry name" value="Znf_C2H2_sf"/>
</dbReference>
<feature type="compositionally biased region" description="Low complexity" evidence="13">
    <location>
        <begin position="419"/>
        <end position="444"/>
    </location>
</feature>
<feature type="region of interest" description="Disordered" evidence="13">
    <location>
        <begin position="312"/>
        <end position="378"/>
    </location>
</feature>
<dbReference type="PROSITE" id="PS50157">
    <property type="entry name" value="ZINC_FINGER_C2H2_2"/>
    <property type="match status" value="1"/>
</dbReference>
<feature type="non-terminal residue" evidence="15">
    <location>
        <position position="1"/>
    </location>
</feature>
<comment type="similarity">
    <text evidence="11">Belongs to the AEBP2/jing C2H2-type zinc-finger family.</text>
</comment>
<evidence type="ECO:0000256" key="2">
    <source>
        <dbReference type="ARBA" id="ARBA00022491"/>
    </source>
</evidence>
<evidence type="ECO:0000256" key="10">
    <source>
        <dbReference type="ARBA" id="ARBA00023242"/>
    </source>
</evidence>
<dbReference type="Pfam" id="PF26014">
    <property type="entry name" value="SH3_AEBP2_C"/>
    <property type="match status" value="1"/>
</dbReference>
<dbReference type="InterPro" id="IPR013087">
    <property type="entry name" value="Znf_C2H2_type"/>
</dbReference>
<evidence type="ECO:0000256" key="4">
    <source>
        <dbReference type="ARBA" id="ARBA00022737"/>
    </source>
</evidence>
<feature type="compositionally biased region" description="Polar residues" evidence="13">
    <location>
        <begin position="62"/>
        <end position="71"/>
    </location>
</feature>
<feature type="compositionally biased region" description="Polar residues" evidence="13">
    <location>
        <begin position="445"/>
        <end position="459"/>
    </location>
</feature>
<dbReference type="GO" id="GO:0008270">
    <property type="term" value="F:zinc ion binding"/>
    <property type="evidence" value="ECO:0007669"/>
    <property type="project" value="UniProtKB-KW"/>
</dbReference>
<evidence type="ECO:0000256" key="3">
    <source>
        <dbReference type="ARBA" id="ARBA00022723"/>
    </source>
</evidence>
<keyword evidence="6" id="KW-0862">Zinc</keyword>
<evidence type="ECO:0000256" key="12">
    <source>
        <dbReference type="PROSITE-ProRule" id="PRU00042"/>
    </source>
</evidence>
<organism evidence="15 16">
    <name type="scientific">Meganyctiphanes norvegica</name>
    <name type="common">Northern krill</name>
    <name type="synonym">Thysanopoda norvegica</name>
    <dbReference type="NCBI Taxonomy" id="48144"/>
    <lineage>
        <taxon>Eukaryota</taxon>
        <taxon>Metazoa</taxon>
        <taxon>Ecdysozoa</taxon>
        <taxon>Arthropoda</taxon>
        <taxon>Crustacea</taxon>
        <taxon>Multicrustacea</taxon>
        <taxon>Malacostraca</taxon>
        <taxon>Eumalacostraca</taxon>
        <taxon>Eucarida</taxon>
        <taxon>Euphausiacea</taxon>
        <taxon>Euphausiidae</taxon>
        <taxon>Meganyctiphanes</taxon>
    </lineage>
</organism>
<dbReference type="PANTHER" id="PTHR46541:SF1">
    <property type="entry name" value="ZINC FINGER PROTEIN AEBP2"/>
    <property type="match status" value="1"/>
</dbReference>
<dbReference type="Proteomes" id="UP001497623">
    <property type="component" value="Unassembled WGS sequence"/>
</dbReference>
<keyword evidence="2" id="KW-0678">Repressor</keyword>
<evidence type="ECO:0000256" key="1">
    <source>
        <dbReference type="ARBA" id="ARBA00004123"/>
    </source>
</evidence>
<evidence type="ECO:0000256" key="11">
    <source>
        <dbReference type="ARBA" id="ARBA00037930"/>
    </source>
</evidence>
<evidence type="ECO:0000256" key="7">
    <source>
        <dbReference type="ARBA" id="ARBA00022853"/>
    </source>
</evidence>
<dbReference type="InterPro" id="IPR059034">
    <property type="entry name" value="SH3_AEBP2_C"/>
</dbReference>
<protein>
    <recommendedName>
        <fullName evidence="14">C2H2-type domain-containing protein</fullName>
    </recommendedName>
</protein>
<evidence type="ECO:0000256" key="13">
    <source>
        <dbReference type="SAM" id="MobiDB-lite"/>
    </source>
</evidence>
<keyword evidence="9" id="KW-0804">Transcription</keyword>
<evidence type="ECO:0000256" key="9">
    <source>
        <dbReference type="ARBA" id="ARBA00023163"/>
    </source>
</evidence>
<proteinExistence type="inferred from homology"/>
<evidence type="ECO:0000313" key="16">
    <source>
        <dbReference type="Proteomes" id="UP001497623"/>
    </source>
</evidence>
<evidence type="ECO:0000259" key="14">
    <source>
        <dbReference type="PROSITE" id="PS50157"/>
    </source>
</evidence>
<keyword evidence="5 12" id="KW-0863">Zinc-finger</keyword>
<accession>A0AAV2PRQ3</accession>
<dbReference type="SMART" id="SM00355">
    <property type="entry name" value="ZnF_C2H2"/>
    <property type="match status" value="3"/>
</dbReference>
<gene>
    <name evidence="15" type="ORF">MNOR_LOCUS3532</name>
</gene>
<keyword evidence="3" id="KW-0479">Metal-binding</keyword>
<reference evidence="15 16" key="1">
    <citation type="submission" date="2024-05" db="EMBL/GenBank/DDBJ databases">
        <authorList>
            <person name="Wallberg A."/>
        </authorList>
    </citation>
    <scope>NUCLEOTIDE SEQUENCE [LARGE SCALE GENOMIC DNA]</scope>
</reference>
<dbReference type="Gene3D" id="3.30.160.60">
    <property type="entry name" value="Classic Zinc Finger"/>
    <property type="match status" value="2"/>
</dbReference>
<keyword evidence="8" id="KW-0805">Transcription regulation</keyword>
<dbReference type="AlphaFoldDB" id="A0AAV2PRQ3"/>
<evidence type="ECO:0000313" key="15">
    <source>
        <dbReference type="EMBL" id="CAL4063677.1"/>
    </source>
</evidence>
<evidence type="ECO:0000256" key="5">
    <source>
        <dbReference type="ARBA" id="ARBA00022771"/>
    </source>
</evidence>
<feature type="compositionally biased region" description="Acidic residues" evidence="13">
    <location>
        <begin position="22"/>
        <end position="32"/>
    </location>
</feature>
<feature type="compositionally biased region" description="Low complexity" evidence="13">
    <location>
        <begin position="1"/>
        <end position="16"/>
    </location>
</feature>
<name>A0AAV2PRQ3_MEGNR</name>
<feature type="region of interest" description="Disordered" evidence="13">
    <location>
        <begin position="1"/>
        <end position="71"/>
    </location>
</feature>
<dbReference type="InterPro" id="IPR052130">
    <property type="entry name" value="AEBP2/jing_C2H2-ZnF"/>
</dbReference>
<dbReference type="PANTHER" id="PTHR46541">
    <property type="entry name" value="ZINC FINGER PROTEIN AEBP2"/>
    <property type="match status" value="1"/>
</dbReference>
<feature type="compositionally biased region" description="Low complexity" evidence="13">
    <location>
        <begin position="368"/>
        <end position="378"/>
    </location>
</feature>
<feature type="region of interest" description="Disordered" evidence="13">
    <location>
        <begin position="479"/>
        <end position="501"/>
    </location>
</feature>
<keyword evidence="10" id="KW-0539">Nucleus</keyword>
<dbReference type="SUPFAM" id="SSF57667">
    <property type="entry name" value="beta-beta-alpha zinc fingers"/>
    <property type="match status" value="2"/>
</dbReference>
<dbReference type="PROSITE" id="PS00028">
    <property type="entry name" value="ZINC_FINGER_C2H2_1"/>
    <property type="match status" value="1"/>
</dbReference>
<dbReference type="EMBL" id="CAXKWB010001220">
    <property type="protein sequence ID" value="CAL4063677.1"/>
    <property type="molecule type" value="Genomic_DNA"/>
</dbReference>